<evidence type="ECO:0000313" key="5">
    <source>
        <dbReference type="EMBL" id="SDZ96033.1"/>
    </source>
</evidence>
<evidence type="ECO:0000259" key="2">
    <source>
        <dbReference type="Pfam" id="PF01833"/>
    </source>
</evidence>
<organism evidence="6 8">
    <name type="scientific">Bacteroides xylanisolvens</name>
    <dbReference type="NCBI Taxonomy" id="371601"/>
    <lineage>
        <taxon>Bacteria</taxon>
        <taxon>Pseudomonadati</taxon>
        <taxon>Bacteroidota</taxon>
        <taxon>Bacteroidia</taxon>
        <taxon>Bacteroidales</taxon>
        <taxon>Bacteroidaceae</taxon>
        <taxon>Bacteroides</taxon>
    </lineage>
</organism>
<dbReference type="EMBL" id="WDEH01000003">
    <property type="protein sequence ID" value="KAB6142664.1"/>
    <property type="molecule type" value="Genomic_DNA"/>
</dbReference>
<feature type="chain" id="PRO_5014250707" evidence="1">
    <location>
        <begin position="22"/>
        <end position="390"/>
    </location>
</feature>
<dbReference type="Pfam" id="PF18329">
    <property type="entry name" value="SGBP_B_XBD"/>
    <property type="match status" value="1"/>
</dbReference>
<feature type="domain" description="IPT/TIG" evidence="2">
    <location>
        <begin position="143"/>
        <end position="205"/>
    </location>
</feature>
<evidence type="ECO:0000313" key="6">
    <source>
        <dbReference type="EMBL" id="SFM17944.1"/>
    </source>
</evidence>
<dbReference type="InterPro" id="IPR002909">
    <property type="entry name" value="IPT_dom"/>
</dbReference>
<dbReference type="Gene3D" id="2.60.40.10">
    <property type="entry name" value="Immunoglobulins"/>
    <property type="match status" value="2"/>
</dbReference>
<dbReference type="GO" id="GO:0030247">
    <property type="term" value="F:polysaccharide binding"/>
    <property type="evidence" value="ECO:0007669"/>
    <property type="project" value="InterPro"/>
</dbReference>
<dbReference type="Pfam" id="PF01833">
    <property type="entry name" value="TIG"/>
    <property type="match status" value="1"/>
</dbReference>
<dbReference type="PROSITE" id="PS51257">
    <property type="entry name" value="PROKAR_LIPOPROTEIN"/>
    <property type="match status" value="1"/>
</dbReference>
<dbReference type="Proteomes" id="UP000183040">
    <property type="component" value="Unassembled WGS sequence"/>
</dbReference>
<dbReference type="InterPro" id="IPR013783">
    <property type="entry name" value="Ig-like_fold"/>
</dbReference>
<dbReference type="Proteomes" id="UP000183766">
    <property type="component" value="Unassembled WGS sequence"/>
</dbReference>
<reference evidence="7 8" key="1">
    <citation type="submission" date="2016-10" db="EMBL/GenBank/DDBJ databases">
        <authorList>
            <person name="de Groot N.N."/>
        </authorList>
    </citation>
    <scope>NUCLEOTIDE SEQUENCE [LARGE SCALE GENOMIC DNA]</scope>
    <source>
        <strain evidence="6 8">NLAE-zl-C202</strain>
        <strain evidence="5 7">NLAE-zl-G339</strain>
    </source>
</reference>
<feature type="domain" description="Surface glycan-binding protein B xyloglucan binding" evidence="3">
    <location>
        <begin position="223"/>
        <end position="388"/>
    </location>
</feature>
<evidence type="ECO:0000313" key="9">
    <source>
        <dbReference type="Proteomes" id="UP000487596"/>
    </source>
</evidence>
<feature type="signal peptide" evidence="1">
    <location>
        <begin position="1"/>
        <end position="21"/>
    </location>
</feature>
<proteinExistence type="predicted"/>
<dbReference type="EMBL" id="FNRP01000001">
    <property type="protein sequence ID" value="SDZ96033.1"/>
    <property type="molecule type" value="Genomic_DNA"/>
</dbReference>
<accession>A0A173XXL0</accession>
<evidence type="ECO:0000313" key="7">
    <source>
        <dbReference type="Proteomes" id="UP000183040"/>
    </source>
</evidence>
<gene>
    <name evidence="4" type="ORF">GA424_03505</name>
    <name evidence="5" type="ORF">SAMN04487924_101170</name>
    <name evidence="6" type="ORF">SAMN05216250_10150</name>
</gene>
<evidence type="ECO:0000256" key="1">
    <source>
        <dbReference type="SAM" id="SignalP"/>
    </source>
</evidence>
<reference evidence="4 9" key="2">
    <citation type="journal article" date="2019" name="Nat. Med.">
        <title>A library of human gut bacterial isolates paired with longitudinal multiomics data enables mechanistic microbiome research.</title>
        <authorList>
            <person name="Poyet M."/>
            <person name="Groussin M."/>
            <person name="Gibbons S.M."/>
            <person name="Avila-Pacheco J."/>
            <person name="Jiang X."/>
            <person name="Kearney S.M."/>
            <person name="Perrotta A.R."/>
            <person name="Berdy B."/>
            <person name="Zhao S."/>
            <person name="Lieberman T.D."/>
            <person name="Swanson P.K."/>
            <person name="Smith M."/>
            <person name="Roesemann S."/>
            <person name="Alexander J.E."/>
            <person name="Rich S.A."/>
            <person name="Livny J."/>
            <person name="Vlamakis H."/>
            <person name="Clish C."/>
            <person name="Bullock K."/>
            <person name="Deik A."/>
            <person name="Scott J."/>
            <person name="Pierce K.A."/>
            <person name="Xavier R.J."/>
            <person name="Alm E.J."/>
        </authorList>
    </citation>
    <scope>NUCLEOTIDE SEQUENCE [LARGE SCALE GENOMIC DNA]</scope>
    <source>
        <strain evidence="4 9">BIOML-A62</strain>
    </source>
</reference>
<dbReference type="AlphaFoldDB" id="A0A173XXL0"/>
<keyword evidence="1" id="KW-0732">Signal</keyword>
<evidence type="ECO:0000313" key="4">
    <source>
        <dbReference type="EMBL" id="KAB6142664.1"/>
    </source>
</evidence>
<protein>
    <submittedName>
        <fullName evidence="6">Uncharacterized protein</fullName>
    </submittedName>
</protein>
<dbReference type="Proteomes" id="UP000487596">
    <property type="component" value="Unassembled WGS sequence"/>
</dbReference>
<dbReference type="RefSeq" id="WP_055234446.1">
    <property type="nucleotide sequence ID" value="NZ_CP042282.1"/>
</dbReference>
<name>A0A173XXL0_9BACE</name>
<dbReference type="InterPro" id="IPR040475">
    <property type="entry name" value="SGBP_B_XBD"/>
</dbReference>
<dbReference type="EMBL" id="FOUM01000001">
    <property type="protein sequence ID" value="SFM17944.1"/>
    <property type="molecule type" value="Genomic_DNA"/>
</dbReference>
<evidence type="ECO:0000313" key="8">
    <source>
        <dbReference type="Proteomes" id="UP000183766"/>
    </source>
</evidence>
<evidence type="ECO:0000259" key="3">
    <source>
        <dbReference type="Pfam" id="PF18329"/>
    </source>
</evidence>
<sequence>MKKIKYLAIIAASIFALTSCTDIVEVDDLKAKENKPSTGAPTVDKVVLATDAEFPIEGANFEQVVRIEGTNLGDITSLKFNDIEVDSKEVYSTYDMLLAPIPRALPKEVTNTIYITTKHGELSIPFVVSIPDLTINGLKNEFTQPGDTTVITGDNFDLYGITIEEAIVNLGNLPVNVIDATRTELTIEIPANATPKSTLTIKGANMDEAYKLTYMDPGVSQLFDFNNWPGSGAFTHSSQFPDAPKNFLCDGTLEGQPEPLVEGGKYIRFNNSVKAWGWMVMWAGYITVPAEVAADLSSYDLRFEICTGAKFPISAQARIILGDYGWYPSKGGIPVNTYGGWQTVRISADTESLLPSSIDPSTNTAFKIIFSPESAQDFDLSMCNFRFVHK</sequence>